<name>A0A0E3SEA5_9EURY</name>
<evidence type="ECO:0000313" key="2">
    <source>
        <dbReference type="EMBL" id="AKB79231.1"/>
    </source>
</evidence>
<evidence type="ECO:0000313" key="3">
    <source>
        <dbReference type="Proteomes" id="UP000033101"/>
    </source>
</evidence>
<gene>
    <name evidence="2" type="ORF">MSHOH_2748</name>
</gene>
<feature type="domain" description="SHSP" evidence="1">
    <location>
        <begin position="24"/>
        <end position="92"/>
    </location>
</feature>
<evidence type="ECO:0000259" key="1">
    <source>
        <dbReference type="Pfam" id="PF00011"/>
    </source>
</evidence>
<sequence>MADVLRLSPVISAYPDDKFENLLIEVILPGIEKKDISFKMDENSFYVKASKEGVDYLDSYSICCPVNPEKAAAKYSNGVLKVTVPYQQTLEKLVDVKID</sequence>
<keyword evidence="3" id="KW-1185">Reference proteome</keyword>
<protein>
    <submittedName>
        <fullName evidence="2">Putative small heat shock protein</fullName>
    </submittedName>
</protein>
<dbReference type="SUPFAM" id="SSF49764">
    <property type="entry name" value="HSP20-like chaperones"/>
    <property type="match status" value="1"/>
</dbReference>
<dbReference type="Proteomes" id="UP000033101">
    <property type="component" value="Chromosome"/>
</dbReference>
<dbReference type="Pfam" id="PF00011">
    <property type="entry name" value="HSP20"/>
    <property type="match status" value="1"/>
</dbReference>
<dbReference type="OrthoDB" id="106788at2157"/>
<dbReference type="HOGENOM" id="CLU_178347_1_0_2"/>
<dbReference type="InterPro" id="IPR008978">
    <property type="entry name" value="HSP20-like_chaperone"/>
</dbReference>
<dbReference type="KEGG" id="mhor:MSHOH_2748"/>
<accession>A0A0E3SEA5</accession>
<reference evidence="2 3" key="1">
    <citation type="submission" date="2014-07" db="EMBL/GenBank/DDBJ databases">
        <title>Methanogenic archaea and the global carbon cycle.</title>
        <authorList>
            <person name="Henriksen J.R."/>
            <person name="Luke J."/>
            <person name="Reinhart S."/>
            <person name="Benedict M.N."/>
            <person name="Youngblut N.D."/>
            <person name="Metcalf M.E."/>
            <person name="Whitaker R.J."/>
            <person name="Metcalf W.W."/>
        </authorList>
    </citation>
    <scope>NUCLEOTIDE SEQUENCE [LARGE SCALE GENOMIC DNA]</scope>
    <source>
        <strain evidence="2 3">HB-1</strain>
    </source>
</reference>
<dbReference type="CDD" id="cd06464">
    <property type="entry name" value="ACD_sHsps-like"/>
    <property type="match status" value="1"/>
</dbReference>
<keyword evidence="2" id="KW-0346">Stress response</keyword>
<dbReference type="InterPro" id="IPR002068">
    <property type="entry name" value="A-crystallin/Hsp20_dom"/>
</dbReference>
<organism evidence="2 3">
    <name type="scientific">Methanosarcina horonobensis HB-1 = JCM 15518</name>
    <dbReference type="NCBI Taxonomy" id="1434110"/>
    <lineage>
        <taxon>Archaea</taxon>
        <taxon>Methanobacteriati</taxon>
        <taxon>Methanobacteriota</taxon>
        <taxon>Stenosarchaea group</taxon>
        <taxon>Methanomicrobia</taxon>
        <taxon>Methanosarcinales</taxon>
        <taxon>Methanosarcinaceae</taxon>
        <taxon>Methanosarcina</taxon>
    </lineage>
</organism>
<dbReference type="EMBL" id="CP009516">
    <property type="protein sequence ID" value="AKB79231.1"/>
    <property type="molecule type" value="Genomic_DNA"/>
</dbReference>
<proteinExistence type="predicted"/>
<dbReference type="Gene3D" id="2.60.40.790">
    <property type="match status" value="1"/>
</dbReference>
<dbReference type="PATRIC" id="fig|1434110.4.peg.3545"/>
<dbReference type="AlphaFoldDB" id="A0A0E3SEA5"/>
<dbReference type="STRING" id="1434110.MSHOH_2748"/>
<dbReference type="RefSeq" id="WP_048140755.1">
    <property type="nucleotide sequence ID" value="NZ_BBCW01000014.1"/>
</dbReference>